<protein>
    <submittedName>
        <fullName evidence="1">Uncharacterized protein</fullName>
    </submittedName>
</protein>
<evidence type="ECO:0000313" key="1">
    <source>
        <dbReference type="EMBL" id="RBP51372.1"/>
    </source>
</evidence>
<name>A0A395JKS6_9GAMM</name>
<accession>A0A395JKS6</accession>
<organism evidence="1 2">
    <name type="scientific">Arenicella xantha</name>
    <dbReference type="NCBI Taxonomy" id="644221"/>
    <lineage>
        <taxon>Bacteria</taxon>
        <taxon>Pseudomonadati</taxon>
        <taxon>Pseudomonadota</taxon>
        <taxon>Gammaproteobacteria</taxon>
        <taxon>Arenicellales</taxon>
        <taxon>Arenicellaceae</taxon>
        <taxon>Arenicella</taxon>
    </lineage>
</organism>
<dbReference type="InParanoid" id="A0A395JKS6"/>
<proteinExistence type="predicted"/>
<dbReference type="Proteomes" id="UP000253083">
    <property type="component" value="Unassembled WGS sequence"/>
</dbReference>
<keyword evidence="2" id="KW-1185">Reference proteome</keyword>
<gene>
    <name evidence="1" type="ORF">DFR28_102792</name>
</gene>
<comment type="caution">
    <text evidence="1">The sequence shown here is derived from an EMBL/GenBank/DDBJ whole genome shotgun (WGS) entry which is preliminary data.</text>
</comment>
<sequence>MLPFSEQAALTYCAHSILVETLCCAALPSNNVHPLTRVRGRVTSFTIKIVSNRLTEG</sequence>
<dbReference type="AlphaFoldDB" id="A0A395JKS6"/>
<evidence type="ECO:0000313" key="2">
    <source>
        <dbReference type="Proteomes" id="UP000253083"/>
    </source>
</evidence>
<dbReference type="EMBL" id="QNRT01000002">
    <property type="protein sequence ID" value="RBP51372.1"/>
    <property type="molecule type" value="Genomic_DNA"/>
</dbReference>
<reference evidence="1 2" key="1">
    <citation type="submission" date="2018-06" db="EMBL/GenBank/DDBJ databases">
        <title>Genomic Encyclopedia of Type Strains, Phase IV (KMG-IV): sequencing the most valuable type-strain genomes for metagenomic binning, comparative biology and taxonomic classification.</title>
        <authorList>
            <person name="Goeker M."/>
        </authorList>
    </citation>
    <scope>NUCLEOTIDE SEQUENCE [LARGE SCALE GENOMIC DNA]</scope>
    <source>
        <strain evidence="1 2">DSM 24032</strain>
    </source>
</reference>